<evidence type="ECO:0008006" key="3">
    <source>
        <dbReference type="Google" id="ProtNLM"/>
    </source>
</evidence>
<sequence>MESCLLLVSSPTSARRPNQDFPGYILAIYSSRQVMVEQVEATATTLADAIILLTENKGERHEGREGMTCYYLTHGWAGLIVVVENRHPKYYLHVSCDCTDSFNVVSTRGSLKTIDSVPPLHRYRTPHSTHHNWLPGAWRRYRTPHSTHRNWLPGAWRR</sequence>
<dbReference type="PaxDb" id="8022-A0A060ZHV2"/>
<organism evidence="1 2">
    <name type="scientific">Oncorhynchus mykiss</name>
    <name type="common">Rainbow trout</name>
    <name type="synonym">Salmo gairdneri</name>
    <dbReference type="NCBI Taxonomy" id="8022"/>
    <lineage>
        <taxon>Eukaryota</taxon>
        <taxon>Metazoa</taxon>
        <taxon>Chordata</taxon>
        <taxon>Craniata</taxon>
        <taxon>Vertebrata</taxon>
        <taxon>Euteleostomi</taxon>
        <taxon>Actinopterygii</taxon>
        <taxon>Neopterygii</taxon>
        <taxon>Teleostei</taxon>
        <taxon>Protacanthopterygii</taxon>
        <taxon>Salmoniformes</taxon>
        <taxon>Salmonidae</taxon>
        <taxon>Salmoninae</taxon>
        <taxon>Oncorhynchus</taxon>
    </lineage>
</organism>
<reference evidence="1" key="2">
    <citation type="submission" date="2014-03" db="EMBL/GenBank/DDBJ databases">
        <authorList>
            <person name="Genoscope - CEA"/>
        </authorList>
    </citation>
    <scope>NUCLEOTIDE SEQUENCE</scope>
</reference>
<dbReference type="STRING" id="8022.A0A060ZHV2"/>
<dbReference type="AlphaFoldDB" id="A0A060ZHV2"/>
<dbReference type="Proteomes" id="UP000193380">
    <property type="component" value="Unassembled WGS sequence"/>
</dbReference>
<feature type="non-terminal residue" evidence="1">
    <location>
        <position position="158"/>
    </location>
</feature>
<proteinExistence type="predicted"/>
<dbReference type="EMBL" id="FR967678">
    <property type="protein sequence ID" value="CDR05369.1"/>
    <property type="molecule type" value="Genomic_DNA"/>
</dbReference>
<evidence type="ECO:0000313" key="1">
    <source>
        <dbReference type="EMBL" id="CDR05369.1"/>
    </source>
</evidence>
<protein>
    <recommendedName>
        <fullName evidence="3">Calpain catalytic domain-containing protein</fullName>
    </recommendedName>
</protein>
<accession>A0A060ZHV2</accession>
<evidence type="ECO:0000313" key="2">
    <source>
        <dbReference type="Proteomes" id="UP000193380"/>
    </source>
</evidence>
<gene>
    <name evidence="1" type="ORF">GSONMT00004454001</name>
</gene>
<name>A0A060ZHV2_ONCMY</name>
<reference evidence="1" key="1">
    <citation type="journal article" date="2014" name="Nat. Commun.">
        <title>The rainbow trout genome provides novel insights into evolution after whole-genome duplication in vertebrates.</title>
        <authorList>
            <person name="Berthelot C."/>
            <person name="Brunet F."/>
            <person name="Chalopin D."/>
            <person name="Juanchich A."/>
            <person name="Bernard M."/>
            <person name="Noel B."/>
            <person name="Bento P."/>
            <person name="Da Silva C."/>
            <person name="Labadie K."/>
            <person name="Alberti A."/>
            <person name="Aury J.M."/>
            <person name="Louis A."/>
            <person name="Dehais P."/>
            <person name="Bardou P."/>
            <person name="Montfort J."/>
            <person name="Klopp C."/>
            <person name="Cabau C."/>
            <person name="Gaspin C."/>
            <person name="Thorgaard G.H."/>
            <person name="Boussaha M."/>
            <person name="Quillet E."/>
            <person name="Guyomard R."/>
            <person name="Galiana D."/>
            <person name="Bobe J."/>
            <person name="Volff J.N."/>
            <person name="Genet C."/>
            <person name="Wincker P."/>
            <person name="Jaillon O."/>
            <person name="Roest Crollius H."/>
            <person name="Guiguen Y."/>
        </authorList>
    </citation>
    <scope>NUCLEOTIDE SEQUENCE [LARGE SCALE GENOMIC DNA]</scope>
</reference>